<accession>A0ABW4HHY3</accession>
<comment type="caution">
    <text evidence="2">The sequence shown here is derived from an EMBL/GenBank/DDBJ whole genome shotgun (WGS) entry which is preliminary data.</text>
</comment>
<proteinExistence type="predicted"/>
<dbReference type="Proteomes" id="UP001597138">
    <property type="component" value="Unassembled WGS sequence"/>
</dbReference>
<reference evidence="3" key="1">
    <citation type="journal article" date="2019" name="Int. J. Syst. Evol. Microbiol.">
        <title>The Global Catalogue of Microorganisms (GCM) 10K type strain sequencing project: providing services to taxonomists for standard genome sequencing and annotation.</title>
        <authorList>
            <consortium name="The Broad Institute Genomics Platform"/>
            <consortium name="The Broad Institute Genome Sequencing Center for Infectious Disease"/>
            <person name="Wu L."/>
            <person name="Ma J."/>
        </authorList>
    </citation>
    <scope>NUCLEOTIDE SEQUENCE [LARGE SCALE GENOMIC DNA]</scope>
    <source>
        <strain evidence="3">CCUG 70865</strain>
    </source>
</reference>
<evidence type="ECO:0000313" key="3">
    <source>
        <dbReference type="Proteomes" id="UP001597138"/>
    </source>
</evidence>
<gene>
    <name evidence="2" type="ORF">ACFSC2_19910</name>
</gene>
<feature type="transmembrane region" description="Helical" evidence="1">
    <location>
        <begin position="88"/>
        <end position="114"/>
    </location>
</feature>
<sequence>MLINTFWKIFLKIIGLWILFGAFSVIPQLSTTVSFMDGNLNVTALIEIWGLLLLSLFLYFIVVRFFIFKTDWIIDRLKLDKNFKEEKIAINYNAETILSIAIIVMGGLILAEALPSFISRLYTFLIQKEQFKDYTAAPWLIYYFFKLILGYILLTNGKTFSEYIERKSQ</sequence>
<evidence type="ECO:0000313" key="2">
    <source>
        <dbReference type="EMBL" id="MFD1605013.1"/>
    </source>
</evidence>
<feature type="transmembrane region" description="Helical" evidence="1">
    <location>
        <begin position="134"/>
        <end position="154"/>
    </location>
</feature>
<name>A0ABW4HHY3_9FLAO</name>
<keyword evidence="3" id="KW-1185">Reference proteome</keyword>
<dbReference type="EMBL" id="JBHUDZ010000018">
    <property type="protein sequence ID" value="MFD1605013.1"/>
    <property type="molecule type" value="Genomic_DNA"/>
</dbReference>
<evidence type="ECO:0008006" key="4">
    <source>
        <dbReference type="Google" id="ProtNLM"/>
    </source>
</evidence>
<protein>
    <recommendedName>
        <fullName evidence="4">DUF2975 domain-containing protein</fullName>
    </recommendedName>
</protein>
<keyword evidence="1" id="KW-1133">Transmembrane helix</keyword>
<feature type="transmembrane region" description="Helical" evidence="1">
    <location>
        <begin position="9"/>
        <end position="26"/>
    </location>
</feature>
<keyword evidence="1" id="KW-0812">Transmembrane</keyword>
<keyword evidence="1" id="KW-0472">Membrane</keyword>
<feature type="transmembrane region" description="Helical" evidence="1">
    <location>
        <begin position="46"/>
        <end position="67"/>
    </location>
</feature>
<organism evidence="2 3">
    <name type="scientific">Flavobacterium artemisiae</name>
    <dbReference type="NCBI Taxonomy" id="2126556"/>
    <lineage>
        <taxon>Bacteria</taxon>
        <taxon>Pseudomonadati</taxon>
        <taxon>Bacteroidota</taxon>
        <taxon>Flavobacteriia</taxon>
        <taxon>Flavobacteriales</taxon>
        <taxon>Flavobacteriaceae</taxon>
        <taxon>Flavobacterium</taxon>
    </lineage>
</organism>
<evidence type="ECO:0000256" key="1">
    <source>
        <dbReference type="SAM" id="Phobius"/>
    </source>
</evidence>
<dbReference type="RefSeq" id="WP_379812754.1">
    <property type="nucleotide sequence ID" value="NZ_JBHUDZ010000018.1"/>
</dbReference>